<comment type="caution">
    <text evidence="1">The sequence shown here is derived from an EMBL/GenBank/DDBJ whole genome shotgun (WGS) entry which is preliminary data.</text>
</comment>
<dbReference type="Proteomes" id="UP001627154">
    <property type="component" value="Unassembled WGS sequence"/>
</dbReference>
<dbReference type="AlphaFoldDB" id="A0ABD2WFW8"/>
<name>A0ABD2WFW8_9HYME</name>
<evidence type="ECO:0000313" key="1">
    <source>
        <dbReference type="EMBL" id="KAL3391724.1"/>
    </source>
</evidence>
<sequence>MHAFISETFQFYSFYLQYLFSSNDKKKSKCTIENLFSNSNNNKNKCKHVEVLNSYKLGHIIYVCVYEKATHSSRSTAELSERYEFCVRKQHGRVLCTNTYIQDEAETWRKLHCSGAYNSIVHNPLYIDRSLSARLCLSLAPFAVSYVYVRNIARVA</sequence>
<accession>A0ABD2WFW8</accession>
<reference evidence="1 2" key="1">
    <citation type="journal article" date="2024" name="bioRxiv">
        <title>A reference genome for Trichogramma kaykai: A tiny desert-dwelling parasitoid wasp with competing sex-ratio distorters.</title>
        <authorList>
            <person name="Culotta J."/>
            <person name="Lindsey A.R."/>
        </authorList>
    </citation>
    <scope>NUCLEOTIDE SEQUENCE [LARGE SCALE GENOMIC DNA]</scope>
    <source>
        <strain evidence="1 2">KSX58</strain>
    </source>
</reference>
<keyword evidence="2" id="KW-1185">Reference proteome</keyword>
<evidence type="ECO:0000313" key="2">
    <source>
        <dbReference type="Proteomes" id="UP001627154"/>
    </source>
</evidence>
<proteinExistence type="predicted"/>
<gene>
    <name evidence="1" type="ORF">TKK_013641</name>
</gene>
<protein>
    <submittedName>
        <fullName evidence="1">Uncharacterized protein</fullName>
    </submittedName>
</protein>
<organism evidence="1 2">
    <name type="scientific">Trichogramma kaykai</name>
    <dbReference type="NCBI Taxonomy" id="54128"/>
    <lineage>
        <taxon>Eukaryota</taxon>
        <taxon>Metazoa</taxon>
        <taxon>Ecdysozoa</taxon>
        <taxon>Arthropoda</taxon>
        <taxon>Hexapoda</taxon>
        <taxon>Insecta</taxon>
        <taxon>Pterygota</taxon>
        <taxon>Neoptera</taxon>
        <taxon>Endopterygota</taxon>
        <taxon>Hymenoptera</taxon>
        <taxon>Apocrita</taxon>
        <taxon>Proctotrupomorpha</taxon>
        <taxon>Chalcidoidea</taxon>
        <taxon>Trichogrammatidae</taxon>
        <taxon>Trichogramma</taxon>
    </lineage>
</organism>
<dbReference type="EMBL" id="JBJJXI010000108">
    <property type="protein sequence ID" value="KAL3391724.1"/>
    <property type="molecule type" value="Genomic_DNA"/>
</dbReference>